<feature type="non-terminal residue" evidence="1">
    <location>
        <position position="1"/>
    </location>
</feature>
<evidence type="ECO:0000313" key="1">
    <source>
        <dbReference type="EMBL" id="JAQ06284.1"/>
    </source>
</evidence>
<organism evidence="1">
    <name type="scientific">Lygus hesperus</name>
    <name type="common">Western plant bug</name>
    <dbReference type="NCBI Taxonomy" id="30085"/>
    <lineage>
        <taxon>Eukaryota</taxon>
        <taxon>Metazoa</taxon>
        <taxon>Ecdysozoa</taxon>
        <taxon>Arthropoda</taxon>
        <taxon>Hexapoda</taxon>
        <taxon>Insecta</taxon>
        <taxon>Pterygota</taxon>
        <taxon>Neoptera</taxon>
        <taxon>Paraneoptera</taxon>
        <taxon>Hemiptera</taxon>
        <taxon>Heteroptera</taxon>
        <taxon>Panheteroptera</taxon>
        <taxon>Cimicomorpha</taxon>
        <taxon>Miridae</taxon>
        <taxon>Mirini</taxon>
        <taxon>Lygus</taxon>
    </lineage>
</organism>
<accession>A0A146LDC3</accession>
<sequence>SVHDRTRGVPEEIQRNNGENRFLRSWKLTLCWLSIAHVFVNVTESQRVFSHGGTPANGFEDILEFLLRYFFYIVFTSSATPSFDELRVSPRSDVNDSVMFILPLSGMGADHNVPFFILYFKNTFSFIKK</sequence>
<feature type="non-terminal residue" evidence="1">
    <location>
        <position position="129"/>
    </location>
</feature>
<proteinExistence type="predicted"/>
<name>A0A146LDC3_LYGHE</name>
<gene>
    <name evidence="1" type="ORF">g.52826</name>
</gene>
<protein>
    <submittedName>
        <fullName evidence="1">Uncharacterized protein</fullName>
    </submittedName>
</protein>
<reference evidence="1" key="1">
    <citation type="journal article" date="2016" name="Gigascience">
        <title>De novo construction of an expanded transcriptome assembly for the western tarnished plant bug, Lygus hesperus.</title>
        <authorList>
            <person name="Tassone E.E."/>
            <person name="Geib S.M."/>
            <person name="Hall B."/>
            <person name="Fabrick J.A."/>
            <person name="Brent C.S."/>
            <person name="Hull J.J."/>
        </authorList>
    </citation>
    <scope>NUCLEOTIDE SEQUENCE</scope>
</reference>
<dbReference type="AlphaFoldDB" id="A0A146LDC3"/>
<dbReference type="EMBL" id="GDHC01012345">
    <property type="protein sequence ID" value="JAQ06284.1"/>
    <property type="molecule type" value="Transcribed_RNA"/>
</dbReference>